<dbReference type="PANTHER" id="PTHR21257:SF52">
    <property type="entry name" value="DELTA(14)-STEROL REDUCTASE TM7SF2"/>
    <property type="match status" value="1"/>
</dbReference>
<keyword evidence="6 13" id="KW-1133">Transmembrane helix</keyword>
<dbReference type="Proteomes" id="UP000799324">
    <property type="component" value="Unassembled WGS sequence"/>
</dbReference>
<dbReference type="GO" id="GO:0050613">
    <property type="term" value="F:Delta14-sterol reductase activity"/>
    <property type="evidence" value="ECO:0007669"/>
    <property type="project" value="TreeGrafter"/>
</dbReference>
<organism evidence="14 15">
    <name type="scientific">Lophiostoma macrostomum CBS 122681</name>
    <dbReference type="NCBI Taxonomy" id="1314788"/>
    <lineage>
        <taxon>Eukaryota</taxon>
        <taxon>Fungi</taxon>
        <taxon>Dikarya</taxon>
        <taxon>Ascomycota</taxon>
        <taxon>Pezizomycotina</taxon>
        <taxon>Dothideomycetes</taxon>
        <taxon>Pleosporomycetidae</taxon>
        <taxon>Pleosporales</taxon>
        <taxon>Lophiostomataceae</taxon>
        <taxon>Lophiostoma</taxon>
    </lineage>
</organism>
<protein>
    <recommendedName>
        <fullName evidence="13">Delta(14)-sterol reductase</fullName>
    </recommendedName>
    <alternativeName>
        <fullName evidence="13">C-14 sterol reductase</fullName>
    </alternativeName>
    <alternativeName>
        <fullName evidence="13">Sterol C14-reductase</fullName>
    </alternativeName>
</protein>
<evidence type="ECO:0000256" key="11">
    <source>
        <dbReference type="ARBA" id="ARBA00023166"/>
    </source>
</evidence>
<evidence type="ECO:0000256" key="6">
    <source>
        <dbReference type="ARBA" id="ARBA00022989"/>
    </source>
</evidence>
<dbReference type="InterPro" id="IPR001171">
    <property type="entry name" value="ERG24_DHCR-like"/>
</dbReference>
<dbReference type="Gene3D" id="1.20.120.1630">
    <property type="match status" value="1"/>
</dbReference>
<dbReference type="InterPro" id="IPR018083">
    <property type="entry name" value="Sterol_reductase_CS"/>
</dbReference>
<keyword evidence="15" id="KW-1185">Reference proteome</keyword>
<feature type="transmembrane region" description="Helical" evidence="13">
    <location>
        <begin position="325"/>
        <end position="344"/>
    </location>
</feature>
<evidence type="ECO:0000313" key="15">
    <source>
        <dbReference type="Proteomes" id="UP000799324"/>
    </source>
</evidence>
<keyword evidence="12 13" id="KW-0753">Steroid metabolism</keyword>
<evidence type="ECO:0000256" key="7">
    <source>
        <dbReference type="ARBA" id="ARBA00023002"/>
    </source>
</evidence>
<dbReference type="GO" id="GO:0006696">
    <property type="term" value="P:ergosterol biosynthetic process"/>
    <property type="evidence" value="ECO:0007669"/>
    <property type="project" value="TreeGrafter"/>
</dbReference>
<evidence type="ECO:0000256" key="9">
    <source>
        <dbReference type="ARBA" id="ARBA00023098"/>
    </source>
</evidence>
<evidence type="ECO:0000256" key="3">
    <source>
        <dbReference type="ARBA" id="ARBA00022516"/>
    </source>
</evidence>
<feature type="transmembrane region" description="Helical" evidence="13">
    <location>
        <begin position="87"/>
        <end position="105"/>
    </location>
</feature>
<keyword evidence="5 13" id="KW-0752">Steroid biosynthesis</keyword>
<evidence type="ECO:0000256" key="2">
    <source>
        <dbReference type="ARBA" id="ARBA00005402"/>
    </source>
</evidence>
<proteinExistence type="inferred from homology"/>
<accession>A0A6A6TN85</accession>
<evidence type="ECO:0000256" key="5">
    <source>
        <dbReference type="ARBA" id="ARBA00022955"/>
    </source>
</evidence>
<keyword evidence="7 13" id="KW-0560">Oxidoreductase</keyword>
<comment type="caution">
    <text evidence="13">Lacks conserved residue(s) required for the propagation of feature annotation.</text>
</comment>
<feature type="transmembrane region" description="Helical" evidence="13">
    <location>
        <begin position="259"/>
        <end position="278"/>
    </location>
</feature>
<comment type="similarity">
    <text evidence="2 13">Belongs to the ERG4/ERG24 family.</text>
</comment>
<evidence type="ECO:0000313" key="14">
    <source>
        <dbReference type="EMBL" id="KAF2660781.1"/>
    </source>
</evidence>
<evidence type="ECO:0000256" key="10">
    <source>
        <dbReference type="ARBA" id="ARBA00023136"/>
    </source>
</evidence>
<keyword evidence="11 13" id="KW-1207">Sterol metabolism</keyword>
<keyword evidence="4 13" id="KW-0812">Transmembrane</keyword>
<dbReference type="OrthoDB" id="10262235at2759"/>
<keyword evidence="8 13" id="KW-0756">Sterol biosynthesis</keyword>
<dbReference type="PROSITE" id="PS01017">
    <property type="entry name" value="STEROL_REDUCT_1"/>
    <property type="match status" value="1"/>
</dbReference>
<dbReference type="PROSITE" id="PS01018">
    <property type="entry name" value="STEROL_REDUCT_2"/>
    <property type="match status" value="1"/>
</dbReference>
<keyword evidence="3 13" id="KW-0444">Lipid biosynthesis</keyword>
<comment type="subcellular location">
    <subcellularLocation>
        <location evidence="1">Membrane</location>
        <topology evidence="1">Multi-pass membrane protein</topology>
    </subcellularLocation>
</comment>
<gene>
    <name evidence="14" type="ORF">K491DRAFT_588350</name>
</gene>
<keyword evidence="9 13" id="KW-0443">Lipid metabolism</keyword>
<evidence type="ECO:0000256" key="13">
    <source>
        <dbReference type="RuleBase" id="RU369120"/>
    </source>
</evidence>
<evidence type="ECO:0000256" key="12">
    <source>
        <dbReference type="ARBA" id="ARBA00023221"/>
    </source>
</evidence>
<sequence length="497" mass="56305">MPPKRKVSQSTPQPAAEGPHGYEFFGPPGAAVISFALPLVPYAFAFFCNGISGCPPPSLLHPSSFSWDQLKKETGWTGWSGLLNTQAVLATLGYYLLSMTLYTFLPATETEGVELRNGVKLKYRFNAFSSAVFIMAILAAGTLVEGANFPVWTFISDNYVQLLTTHIIIAYALAIYVYVASFSVKHPRDPSDRLLAAGGHSGNILYDWFIGRELNPRITLPIFGEVDIKAWMELRPGMLLWAILDISYIMQQYRNFGKITDSIILITIAQSLYIFDALYMEPAILTTIDIIADGFGVMLSFGDSVWVPFTYSVQARYLAFYPVELGWQGVAAVLAVQLSGYYIFRSVNNEKNRFRTNPEDPKVKHLKYIETAAGSRLLVSGWWGMARHINYLGDWFMSWSYVLPTALSGYLIKNTAQHPITAGQEDVAFYRDTYGKFAVPGEAKGWGMIITYFFMLYFAVLLVHRERRDEEKCRRKYGKDWDRYCELVPYRIIPYVY</sequence>
<dbReference type="GO" id="GO:0005789">
    <property type="term" value="C:endoplasmic reticulum membrane"/>
    <property type="evidence" value="ECO:0007669"/>
    <property type="project" value="TreeGrafter"/>
</dbReference>
<evidence type="ECO:0000256" key="4">
    <source>
        <dbReference type="ARBA" id="ARBA00022692"/>
    </source>
</evidence>
<dbReference type="EMBL" id="MU004297">
    <property type="protein sequence ID" value="KAF2660781.1"/>
    <property type="molecule type" value="Genomic_DNA"/>
</dbReference>
<dbReference type="PANTHER" id="PTHR21257">
    <property type="entry name" value="DELTA(14)-STEROL REDUCTASE"/>
    <property type="match status" value="1"/>
</dbReference>
<feature type="transmembrane region" description="Helical" evidence="13">
    <location>
        <begin position="125"/>
        <end position="144"/>
    </location>
</feature>
<dbReference type="AlphaFoldDB" id="A0A6A6TN85"/>
<reference evidence="14" key="1">
    <citation type="journal article" date="2020" name="Stud. Mycol.">
        <title>101 Dothideomycetes genomes: a test case for predicting lifestyles and emergence of pathogens.</title>
        <authorList>
            <person name="Haridas S."/>
            <person name="Albert R."/>
            <person name="Binder M."/>
            <person name="Bloem J."/>
            <person name="Labutti K."/>
            <person name="Salamov A."/>
            <person name="Andreopoulos B."/>
            <person name="Baker S."/>
            <person name="Barry K."/>
            <person name="Bills G."/>
            <person name="Bluhm B."/>
            <person name="Cannon C."/>
            <person name="Castanera R."/>
            <person name="Culley D."/>
            <person name="Daum C."/>
            <person name="Ezra D."/>
            <person name="Gonzalez J."/>
            <person name="Henrissat B."/>
            <person name="Kuo A."/>
            <person name="Liang C."/>
            <person name="Lipzen A."/>
            <person name="Lutzoni F."/>
            <person name="Magnuson J."/>
            <person name="Mondo S."/>
            <person name="Nolan M."/>
            <person name="Ohm R."/>
            <person name="Pangilinan J."/>
            <person name="Park H.-J."/>
            <person name="Ramirez L."/>
            <person name="Alfaro M."/>
            <person name="Sun H."/>
            <person name="Tritt A."/>
            <person name="Yoshinaga Y."/>
            <person name="Zwiers L.-H."/>
            <person name="Turgeon B."/>
            <person name="Goodwin S."/>
            <person name="Spatafora J."/>
            <person name="Crous P."/>
            <person name="Grigoriev I."/>
        </authorList>
    </citation>
    <scope>NUCLEOTIDE SEQUENCE</scope>
    <source>
        <strain evidence="14">CBS 122681</strain>
    </source>
</reference>
<feature type="transmembrane region" description="Helical" evidence="13">
    <location>
        <begin position="159"/>
        <end position="179"/>
    </location>
</feature>
<evidence type="ECO:0000256" key="8">
    <source>
        <dbReference type="ARBA" id="ARBA00023011"/>
    </source>
</evidence>
<feature type="transmembrane region" description="Helical" evidence="13">
    <location>
        <begin position="445"/>
        <end position="464"/>
    </location>
</feature>
<keyword evidence="10 13" id="KW-0472">Membrane</keyword>
<dbReference type="Pfam" id="PF01222">
    <property type="entry name" value="ERG4_ERG24"/>
    <property type="match status" value="1"/>
</dbReference>
<name>A0A6A6TN85_9PLEO</name>
<evidence type="ECO:0000256" key="1">
    <source>
        <dbReference type="ARBA" id="ARBA00004141"/>
    </source>
</evidence>